<reference evidence="1" key="2">
    <citation type="submission" date="2020-11" db="EMBL/GenBank/DDBJ databases">
        <authorList>
            <person name="McCartney M.A."/>
            <person name="Auch B."/>
            <person name="Kono T."/>
            <person name="Mallez S."/>
            <person name="Becker A."/>
            <person name="Gohl D.M."/>
            <person name="Silverstein K.A.T."/>
            <person name="Koren S."/>
            <person name="Bechman K.B."/>
            <person name="Herman A."/>
            <person name="Abrahante J.E."/>
            <person name="Garbe J."/>
        </authorList>
    </citation>
    <scope>NUCLEOTIDE SEQUENCE</scope>
    <source>
        <strain evidence="1">Duluth1</strain>
        <tissue evidence="1">Whole animal</tissue>
    </source>
</reference>
<dbReference type="EMBL" id="JAIWYP010000002">
    <property type="protein sequence ID" value="KAH3867816.1"/>
    <property type="molecule type" value="Genomic_DNA"/>
</dbReference>
<organism evidence="1 2">
    <name type="scientific">Dreissena polymorpha</name>
    <name type="common">Zebra mussel</name>
    <name type="synonym">Mytilus polymorpha</name>
    <dbReference type="NCBI Taxonomy" id="45954"/>
    <lineage>
        <taxon>Eukaryota</taxon>
        <taxon>Metazoa</taxon>
        <taxon>Spiralia</taxon>
        <taxon>Lophotrochozoa</taxon>
        <taxon>Mollusca</taxon>
        <taxon>Bivalvia</taxon>
        <taxon>Autobranchia</taxon>
        <taxon>Heteroconchia</taxon>
        <taxon>Euheterodonta</taxon>
        <taxon>Imparidentia</taxon>
        <taxon>Neoheterodontei</taxon>
        <taxon>Myida</taxon>
        <taxon>Dreissenoidea</taxon>
        <taxon>Dreissenidae</taxon>
        <taxon>Dreissena</taxon>
    </lineage>
</organism>
<dbReference type="AlphaFoldDB" id="A0A9D4M1C8"/>
<reference evidence="1" key="1">
    <citation type="journal article" date="2019" name="bioRxiv">
        <title>The Genome of the Zebra Mussel, Dreissena polymorpha: A Resource for Invasive Species Research.</title>
        <authorList>
            <person name="McCartney M.A."/>
            <person name="Auch B."/>
            <person name="Kono T."/>
            <person name="Mallez S."/>
            <person name="Zhang Y."/>
            <person name="Obille A."/>
            <person name="Becker A."/>
            <person name="Abrahante J.E."/>
            <person name="Garbe J."/>
            <person name="Badalamenti J.P."/>
            <person name="Herman A."/>
            <person name="Mangelson H."/>
            <person name="Liachko I."/>
            <person name="Sullivan S."/>
            <person name="Sone E.D."/>
            <person name="Koren S."/>
            <person name="Silverstein K.A.T."/>
            <person name="Beckman K.B."/>
            <person name="Gohl D.M."/>
        </authorList>
    </citation>
    <scope>NUCLEOTIDE SEQUENCE</scope>
    <source>
        <strain evidence="1">Duluth1</strain>
        <tissue evidence="1">Whole animal</tissue>
    </source>
</reference>
<protein>
    <submittedName>
        <fullName evidence="1">Uncharacterized protein</fullName>
    </submittedName>
</protein>
<name>A0A9D4M1C8_DREPO</name>
<comment type="caution">
    <text evidence="1">The sequence shown here is derived from an EMBL/GenBank/DDBJ whole genome shotgun (WGS) entry which is preliminary data.</text>
</comment>
<proteinExistence type="predicted"/>
<evidence type="ECO:0000313" key="1">
    <source>
        <dbReference type="EMBL" id="KAH3867816.1"/>
    </source>
</evidence>
<accession>A0A9D4M1C8</accession>
<keyword evidence="2" id="KW-1185">Reference proteome</keyword>
<evidence type="ECO:0000313" key="2">
    <source>
        <dbReference type="Proteomes" id="UP000828390"/>
    </source>
</evidence>
<dbReference type="Proteomes" id="UP000828390">
    <property type="component" value="Unassembled WGS sequence"/>
</dbReference>
<sequence length="129" mass="15567">MVYLNFAFPCHGPLRNDNMKVHYSRWKRIMKLHSDRNLNQESILDCCAQGELRQCFVYNCTLWRCHKTSIQLIPSRFHKVYAHVMHNLLRMFNPMKCYRVKDLLLNVCNVEHIVWRHTLNLKDAGHSRR</sequence>
<gene>
    <name evidence="1" type="ORF">DPMN_030953</name>
</gene>